<dbReference type="WBParaSite" id="PS1159_v2.g5111.t1">
    <property type="protein sequence ID" value="PS1159_v2.g5111.t1"/>
    <property type="gene ID" value="PS1159_v2.g5111"/>
</dbReference>
<accession>A0AC35GGX6</accession>
<reference evidence="2" key="1">
    <citation type="submission" date="2022-11" db="UniProtKB">
        <authorList>
            <consortium name="WormBaseParasite"/>
        </authorList>
    </citation>
    <scope>IDENTIFICATION</scope>
</reference>
<evidence type="ECO:0000313" key="2">
    <source>
        <dbReference type="WBParaSite" id="PS1159_v2.g5111.t1"/>
    </source>
</evidence>
<evidence type="ECO:0000313" key="1">
    <source>
        <dbReference type="Proteomes" id="UP000887580"/>
    </source>
</evidence>
<protein>
    <submittedName>
        <fullName evidence="2">Bromodomain adjacent to zinc finger domain protein 1A</fullName>
    </submittedName>
</protein>
<proteinExistence type="predicted"/>
<sequence>MPVFNKMPFRRRKPDANIKDGDKVWFIELTNEVFTNYDDFFDRYIQLNSMCWVCAVTGKSGLTFEEAKESEREAVKAVEDSFSKALAVPLLWLAHNYCYRGRCDDLVNDVYVVSRDRYFIGETVWYQQSETQRFKGRIVGVEYDASKAVGATKVKSVTPVKEENHSEDEDTANQSTASKKKSGTIKPQDPEMPPPICYTYSFLAFDNDEDDTVNDIEYTAISRPKAIGSRVKMRLFMRKLTEVRGNKVILSKSTIEQYQLAGRTWEEFFVGPLPFFPKSERRNPFGYVNENKRKAEALPESPTAAKKPRASRSVGGKVKKEVQQQQDLLKDVFEQARNLHIENLEKWQQTEKVLSDTEIDELKEAIRVAQEDKREREKDKKKLEKENLAAQKRPRDDLYCDDLKQLPQLKPLELPSYMTPEAFGQALSMSQFFSTFSNFFEDIEITLKDCIVALYQKTGKNDSLVKILTALLKMRAICVEKEDGDEANPRIDNEMSNETYAVFNNKKHGAKIMELNKLHEKYRTLHGISPPFLTTNWTTISEVLRLNLITSGYCPMGLVYQTRATKRGGIQCYDDPVYVHLLEDPTVAEKLETISIFDLTFDERVTLFDILREQLFTFFTIRDMQEDRIVKLPDLRKQIKNLKLWDQEQEKASRIAAYSAEEAEKPKTSKDKNIVKLRTYLKAVNENRRGVNPEDVKELFLGNFPYDEFTADEIRDLREIQKTFFADKLEELALENFETFCKIGHGLLGRDRAFRSYHYFDQFPIILVENVDNPGECGEPTPMKSNPDDLDAIISVMGCTGSIENCPVHTTNRPKWMYLGNEGDIDELINACNPRGFREIELADSLTTFKSWLKPAVDNLAVLLQESANELKENHLNGLDDEVQEGKTNGNTEDIPMENGLDKSEPVRTTRSNSKSKTPDSTNNSKKKKNLKKIISSAAEYMGIPENIQTEEDFQDNNSLLLEVRKMITDMISKIDLQALGEFSFNDNQTTEEFLKAFNNGEDLKKFMVKNDLKVHCYDEENILTLEEMNELENTEVNQLTLAFIKVIHGVRQKFIKSPFTLTEKQRNNVTIIPTRAFVLWQQAIPECRSLSALALFITSFDLSVHWTSIKNAQKCPFCRKKTSAEDSVVCDHCGNQYHMQCTPDEIESRVAWLCKACNRKVAPPKKRKAPSRYQEEDLYEEDTPTPVEVNCDDDDEEGDEEIAQKSNTVMDDVYRTSDSPPVNDDNNSSVENQEENGRNARVRRNKRPVDYSEYGESLLN</sequence>
<dbReference type="Proteomes" id="UP000887580">
    <property type="component" value="Unplaced"/>
</dbReference>
<name>A0AC35GGX6_9BILA</name>
<organism evidence="1 2">
    <name type="scientific">Panagrolaimus sp. PS1159</name>
    <dbReference type="NCBI Taxonomy" id="55785"/>
    <lineage>
        <taxon>Eukaryota</taxon>
        <taxon>Metazoa</taxon>
        <taxon>Ecdysozoa</taxon>
        <taxon>Nematoda</taxon>
        <taxon>Chromadorea</taxon>
        <taxon>Rhabditida</taxon>
        <taxon>Tylenchina</taxon>
        <taxon>Panagrolaimomorpha</taxon>
        <taxon>Panagrolaimoidea</taxon>
        <taxon>Panagrolaimidae</taxon>
        <taxon>Panagrolaimus</taxon>
    </lineage>
</organism>